<evidence type="ECO:0000313" key="5">
    <source>
        <dbReference type="Proteomes" id="UP000191806"/>
    </source>
</evidence>
<evidence type="ECO:0000256" key="2">
    <source>
        <dbReference type="ARBA" id="ARBA00022840"/>
    </source>
</evidence>
<dbReference type="EMBL" id="CP015899">
    <property type="protein sequence ID" value="ARE28049.1"/>
    <property type="molecule type" value="Genomic_DNA"/>
</dbReference>
<sequence>MKIFKTYIARQSTPIKNKHENFMLVLGVIWVLFWLIISFGTQWLESFNSIYLILALLPLLLFIVQIIFKLVNRKNKKMDHLLQLASENLDLLKKDTDEKHRTKTAKWSYLLGNDFDIIEYHPQGNQSTLSEIEDIPRRLTEYLESTTRRAWILEDKRLENSFIKMTFGHIPDERLVIDSLSQLAHLPLKIPLTKNLVWDIKKQPMGLIVGPTGAGKTTLIKSIVIEFLANSKQNSLYTIDGKNSFLASATSNFVHTGKTATDGQTSLELLKELNRIMFDRYHKMNLDILNEKDITYVEAFPNEGHILLIADELLALISEVQASDKTKPTKERLAPQIYSRLLSLIVRGRQASISVIVSGQQMPASILPTEARDSLGLRIALGRVSQVQAQEIFNRGLSDLPHVNTSNFGGLIWLDGLDWETPKEFKSPQYDDNKLPFKHTLAYLTGQKS</sequence>
<dbReference type="AlphaFoldDB" id="A0A1V0PFR6"/>
<organism evidence="4 5">
    <name type="scientific">Lactococcus lactis subsp. cremoris</name>
    <name type="common">Streptococcus cremoris</name>
    <dbReference type="NCBI Taxonomy" id="1359"/>
    <lineage>
        <taxon>Bacteria</taxon>
        <taxon>Bacillati</taxon>
        <taxon>Bacillota</taxon>
        <taxon>Bacilli</taxon>
        <taxon>Lactobacillales</taxon>
        <taxon>Streptococcaceae</taxon>
        <taxon>Lactococcus</taxon>
    </lineage>
</organism>
<dbReference type="Proteomes" id="UP000191806">
    <property type="component" value="Chromosome"/>
</dbReference>
<protein>
    <submittedName>
        <fullName evidence="4">FtsK/SpoIIIE domain-containing protein</fullName>
    </submittedName>
</protein>
<dbReference type="SMART" id="SM00382">
    <property type="entry name" value="AAA"/>
    <property type="match status" value="1"/>
</dbReference>
<keyword evidence="1" id="KW-0547">Nucleotide-binding</keyword>
<name>A0A1V0PFR6_LACLC</name>
<gene>
    <name evidence="4" type="ORF">LLJM1_0662</name>
</gene>
<dbReference type="RefSeq" id="WP_063282460.1">
    <property type="nucleotide sequence ID" value="NZ_CP015899.2"/>
</dbReference>
<dbReference type="GO" id="GO:0003677">
    <property type="term" value="F:DNA binding"/>
    <property type="evidence" value="ECO:0007669"/>
    <property type="project" value="InterPro"/>
</dbReference>
<dbReference type="Gene3D" id="3.40.50.300">
    <property type="entry name" value="P-loop containing nucleotide triphosphate hydrolases"/>
    <property type="match status" value="1"/>
</dbReference>
<dbReference type="SUPFAM" id="SSF52540">
    <property type="entry name" value="P-loop containing nucleoside triphosphate hydrolases"/>
    <property type="match status" value="1"/>
</dbReference>
<dbReference type="GO" id="GO:0005524">
    <property type="term" value="F:ATP binding"/>
    <property type="evidence" value="ECO:0007669"/>
    <property type="project" value="UniProtKB-UniRule"/>
</dbReference>
<reference evidence="4 5" key="1">
    <citation type="journal article" date="2017" name="BMC Genomics">
        <title>Comparative and functional genomics of the Lactococcus lactis taxon; insights into evolution and niche adaptation.</title>
        <authorList>
            <person name="Kelleher P."/>
            <person name="Bottacini F."/>
            <person name="Mahony J."/>
            <person name="Kilcawley K.N."/>
            <person name="van Sinderen D."/>
        </authorList>
    </citation>
    <scope>NUCLEOTIDE SEQUENCE [LARGE SCALE GENOMIC DNA]</scope>
    <source>
        <strain evidence="4 5">JM1</strain>
    </source>
</reference>
<dbReference type="InterPro" id="IPR050206">
    <property type="entry name" value="FtsK/SpoIIIE/SftA"/>
</dbReference>
<dbReference type="CDD" id="cd00267">
    <property type="entry name" value="ABC_ATPase"/>
    <property type="match status" value="1"/>
</dbReference>
<dbReference type="Pfam" id="PF01580">
    <property type="entry name" value="FtsK_SpoIIIE"/>
    <property type="match status" value="1"/>
</dbReference>
<evidence type="ECO:0000313" key="4">
    <source>
        <dbReference type="EMBL" id="ARE28049.1"/>
    </source>
</evidence>
<dbReference type="PANTHER" id="PTHR22683">
    <property type="entry name" value="SPORULATION PROTEIN RELATED"/>
    <property type="match status" value="1"/>
</dbReference>
<evidence type="ECO:0000256" key="1">
    <source>
        <dbReference type="ARBA" id="ARBA00022741"/>
    </source>
</evidence>
<comment type="function">
    <text evidence="3">Essential cell division protein that coordinates cell division and chromosome segregation. The N-terminus is involved in assembly of the cell-division machinery. The C-terminus functions as a DNA motor that moves dsDNA in an ATP-dependent manner towards the difSL recombination site, which is located within the replication terminus region. Required for activation of the XerS recombinase, allowing activation of chromosome unlinking by recombination.</text>
</comment>
<proteinExistence type="predicted"/>
<dbReference type="InterPro" id="IPR003593">
    <property type="entry name" value="AAA+_ATPase"/>
</dbReference>
<dbReference type="PANTHER" id="PTHR22683:SF47">
    <property type="entry name" value="FTSK DOMAIN-CONTAINING PROTEIN YDCQ"/>
    <property type="match status" value="1"/>
</dbReference>
<keyword evidence="2" id="KW-0067">ATP-binding</keyword>
<dbReference type="PROSITE" id="PS50901">
    <property type="entry name" value="FTSK"/>
    <property type="match status" value="1"/>
</dbReference>
<dbReference type="InterPro" id="IPR002543">
    <property type="entry name" value="FtsK_dom"/>
</dbReference>
<accession>A0A1V0PFR6</accession>
<evidence type="ECO:0000256" key="3">
    <source>
        <dbReference type="ARBA" id="ARBA00045564"/>
    </source>
</evidence>
<dbReference type="InterPro" id="IPR027417">
    <property type="entry name" value="P-loop_NTPase"/>
</dbReference>